<dbReference type="OrthoDB" id="954262at2"/>
<keyword evidence="2" id="KW-1185">Reference proteome</keyword>
<sequence>MNLQNIFSELEKQDAELSGRLDTRRDAMKQFRNIGRVLALSAIPLALGSMLKKAYGRTPQDVLAVLNYALTLEYLEAEFYATAITKTSLFPTPAALAAFTTIANHEAAHVALLKSAISGAGGTPVTKPTFDFAGGSLNLPTFTDYPTLLTVAQAFEDTGVRAYKGKATVLMENPAVLTVALQIHSVEARHAAHLRYMRRNLASAPQPALKPWITNAENNVAIIQPVYAGEDTDVQAGITITGIATEVNKAAATEAFDEFLTEDAVLAIAGNFIKK</sequence>
<dbReference type="CDD" id="cd00657">
    <property type="entry name" value="Ferritin_like"/>
    <property type="match status" value="1"/>
</dbReference>
<reference evidence="1 2" key="1">
    <citation type="submission" date="2019-08" db="EMBL/GenBank/DDBJ databases">
        <title>Whole genome sequencing of chitin degrading bacteria Chitinophaga pinensis YS16.</title>
        <authorList>
            <person name="Singh R.P."/>
            <person name="Manchanda G."/>
            <person name="Maurya I.K."/>
            <person name="Joshi N.K."/>
            <person name="Srivastava A.K."/>
        </authorList>
    </citation>
    <scope>NUCLEOTIDE SEQUENCE [LARGE SCALE GENOMIC DNA]</scope>
    <source>
        <strain evidence="1 2">YS-16</strain>
    </source>
</reference>
<dbReference type="InterPro" id="IPR012347">
    <property type="entry name" value="Ferritin-like"/>
</dbReference>
<organism evidence="1 2">
    <name type="scientific">Chitinophaga pinensis</name>
    <dbReference type="NCBI Taxonomy" id="79329"/>
    <lineage>
        <taxon>Bacteria</taxon>
        <taxon>Pseudomonadati</taxon>
        <taxon>Bacteroidota</taxon>
        <taxon>Chitinophagia</taxon>
        <taxon>Chitinophagales</taxon>
        <taxon>Chitinophagaceae</taxon>
        <taxon>Chitinophaga</taxon>
    </lineage>
</organism>
<dbReference type="EMBL" id="VOHS01000001">
    <property type="protein sequence ID" value="TWW02270.1"/>
    <property type="molecule type" value="Genomic_DNA"/>
</dbReference>
<dbReference type="RefSeq" id="WP_146302755.1">
    <property type="nucleotide sequence ID" value="NZ_VOHS01000001.1"/>
</dbReference>
<dbReference type="AlphaFoldDB" id="A0A5C6M063"/>
<comment type="caution">
    <text evidence="1">The sequence shown here is derived from an EMBL/GenBank/DDBJ whole genome shotgun (WGS) entry which is preliminary data.</text>
</comment>
<dbReference type="Gene3D" id="1.20.1260.10">
    <property type="match status" value="1"/>
</dbReference>
<gene>
    <name evidence="1" type="ORF">FEF09_00220</name>
</gene>
<dbReference type="Proteomes" id="UP000318815">
    <property type="component" value="Unassembled WGS sequence"/>
</dbReference>
<name>A0A5C6M063_9BACT</name>
<dbReference type="SUPFAM" id="SSF47240">
    <property type="entry name" value="Ferritin-like"/>
    <property type="match status" value="1"/>
</dbReference>
<accession>A0A5C6M063</accession>
<dbReference type="Pfam" id="PF13668">
    <property type="entry name" value="Ferritin_2"/>
    <property type="match status" value="1"/>
</dbReference>
<evidence type="ECO:0000313" key="1">
    <source>
        <dbReference type="EMBL" id="TWW02270.1"/>
    </source>
</evidence>
<proteinExistence type="predicted"/>
<protein>
    <submittedName>
        <fullName evidence="1">Ferritin-like domain-containing protein</fullName>
    </submittedName>
</protein>
<dbReference type="InterPro" id="IPR009078">
    <property type="entry name" value="Ferritin-like_SF"/>
</dbReference>
<evidence type="ECO:0000313" key="2">
    <source>
        <dbReference type="Proteomes" id="UP000318815"/>
    </source>
</evidence>